<sequence>MHREETTPDSSRRIAAPTDDPDDPARYWSTPDFEVMVEERLRRLLAYWRSKCLDGRWPTRQAIDPLDLGWALDRIYLADRVPPPAVWRYRLAGARIEEIFKGRSMRGALLTELMAPDKACLVIQRWQPLIDGGCAVYMHGLIYRANDRFPVGGRLLLPLGDGESDEVVGLIGITDIEWRTPASGSPAPELDIHYMPLRGC</sequence>
<name>A0A1Y6CJA3_9PROT</name>
<reference evidence="2 3" key="1">
    <citation type="submission" date="2017-04" db="EMBL/GenBank/DDBJ databases">
        <authorList>
            <person name="Afonso C.L."/>
            <person name="Miller P.J."/>
            <person name="Scott M.A."/>
            <person name="Spackman E."/>
            <person name="Goraichik I."/>
            <person name="Dimitrov K.M."/>
            <person name="Suarez D.L."/>
            <person name="Swayne D.E."/>
        </authorList>
    </citation>
    <scope>NUCLEOTIDE SEQUENCE [LARGE SCALE GENOMIC DNA]</scope>
    <source>
        <strain evidence="2 3">USBA 355</strain>
    </source>
</reference>
<organism evidence="2 3">
    <name type="scientific">Tistlia consotensis USBA 355</name>
    <dbReference type="NCBI Taxonomy" id="560819"/>
    <lineage>
        <taxon>Bacteria</taxon>
        <taxon>Pseudomonadati</taxon>
        <taxon>Pseudomonadota</taxon>
        <taxon>Alphaproteobacteria</taxon>
        <taxon>Rhodospirillales</taxon>
        <taxon>Rhodovibrionaceae</taxon>
        <taxon>Tistlia</taxon>
    </lineage>
</organism>
<dbReference type="RefSeq" id="WP_159460291.1">
    <property type="nucleotide sequence ID" value="NZ_FWZX01000022.1"/>
</dbReference>
<evidence type="ECO:0000256" key="1">
    <source>
        <dbReference type="SAM" id="MobiDB-lite"/>
    </source>
</evidence>
<dbReference type="STRING" id="560819.SAMN05428998_12225"/>
<dbReference type="Pfam" id="PF07310">
    <property type="entry name" value="PAS_5"/>
    <property type="match status" value="1"/>
</dbReference>
<gene>
    <name evidence="2" type="ORF">SAMN05428998_12225</name>
</gene>
<dbReference type="EMBL" id="FWZX01000022">
    <property type="protein sequence ID" value="SMF58444.1"/>
    <property type="molecule type" value="Genomic_DNA"/>
</dbReference>
<dbReference type="Proteomes" id="UP000192917">
    <property type="component" value="Unassembled WGS sequence"/>
</dbReference>
<evidence type="ECO:0000313" key="2">
    <source>
        <dbReference type="EMBL" id="SMF58444.1"/>
    </source>
</evidence>
<feature type="compositionally biased region" description="Basic and acidic residues" evidence="1">
    <location>
        <begin position="1"/>
        <end position="12"/>
    </location>
</feature>
<proteinExistence type="predicted"/>
<protein>
    <submittedName>
        <fullName evidence="2">PAS domain-containing protein</fullName>
    </submittedName>
</protein>
<dbReference type="AlphaFoldDB" id="A0A1Y6CJA3"/>
<accession>A0A1Y6CJA3</accession>
<dbReference type="InterPro" id="IPR009922">
    <property type="entry name" value="DUF1457"/>
</dbReference>
<feature type="region of interest" description="Disordered" evidence="1">
    <location>
        <begin position="1"/>
        <end position="26"/>
    </location>
</feature>
<keyword evidence="3" id="KW-1185">Reference proteome</keyword>
<evidence type="ECO:0000313" key="3">
    <source>
        <dbReference type="Proteomes" id="UP000192917"/>
    </source>
</evidence>